<feature type="region of interest" description="Disordered" evidence="1">
    <location>
        <begin position="26"/>
        <end position="46"/>
    </location>
</feature>
<accession>A0ABD2CFE2</accession>
<dbReference type="PANTHER" id="PTHR10773:SF19">
    <property type="match status" value="1"/>
</dbReference>
<comment type="caution">
    <text evidence="2">The sequence shown here is derived from an EMBL/GenBank/DDBJ whole genome shotgun (WGS) entry which is preliminary data.</text>
</comment>
<name>A0ABD2CFE2_VESMC</name>
<sequence length="181" mass="21447">MFTQYWWLYHSCIVDEGRMNRAMKKYAENKSTESDDRGKAPNPQKCSELNILPVKEQMYRHIFNTRFNLHFKVPRKDTCKKCNKYQIKLDAENSDQEAIKKSEDEHKLHLRKTDCNSMKEDTENAKCPNNVYICSIDLQKTLAFPILTLSDAYYKRNIHCYNLGIHNVRENKGTLMFGMKH</sequence>
<gene>
    <name evidence="2" type="ORF">V1477_008055</name>
</gene>
<feature type="compositionally biased region" description="Basic and acidic residues" evidence="1">
    <location>
        <begin position="26"/>
        <end position="39"/>
    </location>
</feature>
<dbReference type="EMBL" id="JAYRBN010000054">
    <property type="protein sequence ID" value="KAL2743797.1"/>
    <property type="molecule type" value="Genomic_DNA"/>
</dbReference>
<reference evidence="2 3" key="1">
    <citation type="journal article" date="2024" name="Ann. Entomol. Soc. Am.">
        <title>Genomic analyses of the southern and eastern yellowjacket wasps (Hymenoptera: Vespidae) reveal evolutionary signatures of social life.</title>
        <authorList>
            <person name="Catto M.A."/>
            <person name="Caine P.B."/>
            <person name="Orr S.E."/>
            <person name="Hunt B.G."/>
            <person name="Goodisman M.A.D."/>
        </authorList>
    </citation>
    <scope>NUCLEOTIDE SEQUENCE [LARGE SCALE GENOMIC DNA]</scope>
    <source>
        <strain evidence="2">232</strain>
        <tissue evidence="2">Head and thorax</tissue>
    </source>
</reference>
<organism evidence="2 3">
    <name type="scientific">Vespula maculifrons</name>
    <name type="common">Eastern yellow jacket</name>
    <name type="synonym">Wasp</name>
    <dbReference type="NCBI Taxonomy" id="7453"/>
    <lineage>
        <taxon>Eukaryota</taxon>
        <taxon>Metazoa</taxon>
        <taxon>Ecdysozoa</taxon>
        <taxon>Arthropoda</taxon>
        <taxon>Hexapoda</taxon>
        <taxon>Insecta</taxon>
        <taxon>Pterygota</taxon>
        <taxon>Neoptera</taxon>
        <taxon>Endopterygota</taxon>
        <taxon>Hymenoptera</taxon>
        <taxon>Apocrita</taxon>
        <taxon>Aculeata</taxon>
        <taxon>Vespoidea</taxon>
        <taxon>Vespidae</taxon>
        <taxon>Vespinae</taxon>
        <taxon>Vespula</taxon>
    </lineage>
</organism>
<dbReference type="AlphaFoldDB" id="A0ABD2CFE2"/>
<evidence type="ECO:0000313" key="3">
    <source>
        <dbReference type="Proteomes" id="UP001607303"/>
    </source>
</evidence>
<dbReference type="PANTHER" id="PTHR10773">
    <property type="entry name" value="DNA-DIRECTED RNA POLYMERASES I, II, AND III SUBUNIT RPABC2"/>
    <property type="match status" value="1"/>
</dbReference>
<proteinExistence type="predicted"/>
<keyword evidence="3" id="KW-1185">Reference proteome</keyword>
<dbReference type="Proteomes" id="UP001607303">
    <property type="component" value="Unassembled WGS sequence"/>
</dbReference>
<evidence type="ECO:0000313" key="2">
    <source>
        <dbReference type="EMBL" id="KAL2743797.1"/>
    </source>
</evidence>
<protein>
    <submittedName>
        <fullName evidence="2">Uncharacterized protein</fullName>
    </submittedName>
</protein>
<evidence type="ECO:0000256" key="1">
    <source>
        <dbReference type="SAM" id="MobiDB-lite"/>
    </source>
</evidence>